<protein>
    <recommendedName>
        <fullName evidence="10">Peptidase S11 D-alanyl-D-alanine carboxypeptidase A N-terminal domain-containing protein</fullName>
    </recommendedName>
</protein>
<evidence type="ECO:0000256" key="5">
    <source>
        <dbReference type="ARBA" id="ARBA00022984"/>
    </source>
</evidence>
<evidence type="ECO:0000256" key="8">
    <source>
        <dbReference type="PIRSR" id="PIRSR618044-2"/>
    </source>
</evidence>
<sequence>MPKLYAYPVKNENFTDAPPITSKAAVILDAKTGVTLFERNPNARQLPASTTKLMTALVALEKCTSDQTITVRAYEHEPTQMGLTSGDVVTAKALLYGLLINSGNDAASVLSYSCAPTTEQFVEEMNQKAQEIEMKNSHFTNPEGFDDPMQYSTAKDLAKLARVAVANPLISKIVSTKSTVVTDVFQTKTYYLENINKLLGEVEGVEGIKTGQTVLAQEILITKTTRNGNTVIIVILGSLDRFKESKDLIEWTFANHHWVSPPTT</sequence>
<dbReference type="PANTHER" id="PTHR21581:SF6">
    <property type="entry name" value="TRAFFICKING PROTEIN PARTICLE COMPLEX SUBUNIT 12"/>
    <property type="match status" value="1"/>
</dbReference>
<feature type="active site" evidence="7">
    <location>
        <position position="102"/>
    </location>
</feature>
<dbReference type="InterPro" id="IPR018044">
    <property type="entry name" value="Peptidase_S11"/>
</dbReference>
<dbReference type="EMBL" id="MFAZ01000026">
    <property type="protein sequence ID" value="OGD86935.1"/>
    <property type="molecule type" value="Genomic_DNA"/>
</dbReference>
<evidence type="ECO:0000313" key="12">
    <source>
        <dbReference type="Proteomes" id="UP000179102"/>
    </source>
</evidence>
<dbReference type="GO" id="GO:0071555">
    <property type="term" value="P:cell wall organization"/>
    <property type="evidence" value="ECO:0007669"/>
    <property type="project" value="UniProtKB-KW"/>
</dbReference>
<dbReference type="SUPFAM" id="SSF56601">
    <property type="entry name" value="beta-lactamase/transpeptidase-like"/>
    <property type="match status" value="1"/>
</dbReference>
<evidence type="ECO:0000256" key="4">
    <source>
        <dbReference type="ARBA" id="ARBA00022960"/>
    </source>
</evidence>
<feature type="active site" description="Acyl-ester intermediate" evidence="7">
    <location>
        <position position="49"/>
    </location>
</feature>
<dbReference type="InterPro" id="IPR012338">
    <property type="entry name" value="Beta-lactam/transpept-like"/>
</dbReference>
<feature type="binding site" evidence="8">
    <location>
        <position position="209"/>
    </location>
    <ligand>
        <name>substrate</name>
    </ligand>
</feature>
<dbReference type="GO" id="GO:0006508">
    <property type="term" value="P:proteolysis"/>
    <property type="evidence" value="ECO:0007669"/>
    <property type="project" value="InterPro"/>
</dbReference>
<keyword evidence="5" id="KW-0573">Peptidoglycan synthesis</keyword>
<dbReference type="GO" id="GO:0009252">
    <property type="term" value="P:peptidoglycan biosynthetic process"/>
    <property type="evidence" value="ECO:0007669"/>
    <property type="project" value="UniProtKB-KW"/>
</dbReference>
<dbReference type="PRINTS" id="PR00725">
    <property type="entry name" value="DADACBPTASE1"/>
</dbReference>
<comment type="caution">
    <text evidence="11">The sequence shown here is derived from an EMBL/GenBank/DDBJ whole genome shotgun (WGS) entry which is preliminary data.</text>
</comment>
<proteinExistence type="inferred from homology"/>
<dbReference type="InterPro" id="IPR001967">
    <property type="entry name" value="Peptidase_S11_N"/>
</dbReference>
<keyword evidence="4" id="KW-0133">Cell shape</keyword>
<evidence type="ECO:0000259" key="10">
    <source>
        <dbReference type="Pfam" id="PF00768"/>
    </source>
</evidence>
<feature type="active site" description="Proton acceptor" evidence="7">
    <location>
        <position position="52"/>
    </location>
</feature>
<reference evidence="11 12" key="1">
    <citation type="journal article" date="2016" name="Nat. Commun.">
        <title>Thousands of microbial genomes shed light on interconnected biogeochemical processes in an aquifer system.</title>
        <authorList>
            <person name="Anantharaman K."/>
            <person name="Brown C.T."/>
            <person name="Hug L.A."/>
            <person name="Sharon I."/>
            <person name="Castelle C.J."/>
            <person name="Probst A.J."/>
            <person name="Thomas B.C."/>
            <person name="Singh A."/>
            <person name="Wilkins M.J."/>
            <person name="Karaoz U."/>
            <person name="Brodie E.L."/>
            <person name="Williams K.H."/>
            <person name="Hubbard S.S."/>
            <person name="Banfield J.F."/>
        </authorList>
    </citation>
    <scope>NUCLEOTIDE SEQUENCE [LARGE SCALE GENOMIC DNA]</scope>
</reference>
<evidence type="ECO:0000256" key="1">
    <source>
        <dbReference type="ARBA" id="ARBA00007164"/>
    </source>
</evidence>
<evidence type="ECO:0000256" key="9">
    <source>
        <dbReference type="RuleBase" id="RU004016"/>
    </source>
</evidence>
<evidence type="ECO:0000313" key="11">
    <source>
        <dbReference type="EMBL" id="OGD86935.1"/>
    </source>
</evidence>
<keyword evidence="6" id="KW-0961">Cell wall biogenesis/degradation</keyword>
<comment type="similarity">
    <text evidence="1 9">Belongs to the peptidase S11 family.</text>
</comment>
<dbReference type="Gene3D" id="3.40.710.10">
    <property type="entry name" value="DD-peptidase/beta-lactamase superfamily"/>
    <property type="match status" value="1"/>
</dbReference>
<keyword evidence="3" id="KW-0378">Hydrolase</keyword>
<dbReference type="AlphaFoldDB" id="A0A1F5G548"/>
<gene>
    <name evidence="11" type="ORF">A2870_00315</name>
</gene>
<dbReference type="GO" id="GO:0009002">
    <property type="term" value="F:serine-type D-Ala-D-Ala carboxypeptidase activity"/>
    <property type="evidence" value="ECO:0007669"/>
    <property type="project" value="InterPro"/>
</dbReference>
<dbReference type="GO" id="GO:0008360">
    <property type="term" value="P:regulation of cell shape"/>
    <property type="evidence" value="ECO:0007669"/>
    <property type="project" value="UniProtKB-KW"/>
</dbReference>
<accession>A0A1F5G548</accession>
<organism evidence="11 12">
    <name type="scientific">Candidatus Curtissbacteria bacterium RIFCSPHIGHO2_01_FULL_41_11</name>
    <dbReference type="NCBI Taxonomy" id="1797711"/>
    <lineage>
        <taxon>Bacteria</taxon>
        <taxon>Candidatus Curtissiibacteriota</taxon>
    </lineage>
</organism>
<dbReference type="Pfam" id="PF00768">
    <property type="entry name" value="Peptidase_S11"/>
    <property type="match status" value="1"/>
</dbReference>
<evidence type="ECO:0000256" key="6">
    <source>
        <dbReference type="ARBA" id="ARBA00023316"/>
    </source>
</evidence>
<dbReference type="STRING" id="1797711.A2870_00315"/>
<dbReference type="Proteomes" id="UP000179102">
    <property type="component" value="Unassembled WGS sequence"/>
</dbReference>
<dbReference type="PANTHER" id="PTHR21581">
    <property type="entry name" value="D-ALANYL-D-ALANINE CARBOXYPEPTIDASE"/>
    <property type="match status" value="1"/>
</dbReference>
<name>A0A1F5G548_9BACT</name>
<evidence type="ECO:0000256" key="2">
    <source>
        <dbReference type="ARBA" id="ARBA00022729"/>
    </source>
</evidence>
<keyword evidence="2" id="KW-0732">Signal</keyword>
<feature type="domain" description="Peptidase S11 D-alanyl-D-alanine carboxypeptidase A N-terminal" evidence="10">
    <location>
        <begin position="15"/>
        <end position="237"/>
    </location>
</feature>
<evidence type="ECO:0000256" key="3">
    <source>
        <dbReference type="ARBA" id="ARBA00022801"/>
    </source>
</evidence>
<evidence type="ECO:0000256" key="7">
    <source>
        <dbReference type="PIRSR" id="PIRSR618044-1"/>
    </source>
</evidence>